<evidence type="ECO:0000256" key="1">
    <source>
        <dbReference type="SAM" id="Phobius"/>
    </source>
</evidence>
<dbReference type="EMBL" id="GGEC01056307">
    <property type="protein sequence ID" value="MBX36791.1"/>
    <property type="molecule type" value="Transcribed_RNA"/>
</dbReference>
<sequence length="81" mass="9041">MVIATVVWHNFNKALATNFLWSLCTGLVTKVIAVYVSFCIGQITKVLFILAWNLNFKLIAAECLLTHVLMILVHMLSLGCC</sequence>
<feature type="transmembrane region" description="Helical" evidence="1">
    <location>
        <begin position="56"/>
        <end position="76"/>
    </location>
</feature>
<dbReference type="AlphaFoldDB" id="A0A2P2N2T6"/>
<name>A0A2P2N2T6_RHIMU</name>
<protein>
    <submittedName>
        <fullName evidence="2">Uncharacterized protein</fullName>
    </submittedName>
</protein>
<keyword evidence="1" id="KW-0472">Membrane</keyword>
<evidence type="ECO:0000313" key="2">
    <source>
        <dbReference type="EMBL" id="MBX36791.1"/>
    </source>
</evidence>
<feature type="transmembrane region" description="Helical" evidence="1">
    <location>
        <begin position="20"/>
        <end position="44"/>
    </location>
</feature>
<organism evidence="2">
    <name type="scientific">Rhizophora mucronata</name>
    <name type="common">Asiatic mangrove</name>
    <dbReference type="NCBI Taxonomy" id="61149"/>
    <lineage>
        <taxon>Eukaryota</taxon>
        <taxon>Viridiplantae</taxon>
        <taxon>Streptophyta</taxon>
        <taxon>Embryophyta</taxon>
        <taxon>Tracheophyta</taxon>
        <taxon>Spermatophyta</taxon>
        <taxon>Magnoliopsida</taxon>
        <taxon>eudicotyledons</taxon>
        <taxon>Gunneridae</taxon>
        <taxon>Pentapetalae</taxon>
        <taxon>rosids</taxon>
        <taxon>fabids</taxon>
        <taxon>Malpighiales</taxon>
        <taxon>Rhizophoraceae</taxon>
        <taxon>Rhizophora</taxon>
    </lineage>
</organism>
<reference evidence="2" key="1">
    <citation type="submission" date="2018-02" db="EMBL/GenBank/DDBJ databases">
        <title>Rhizophora mucronata_Transcriptome.</title>
        <authorList>
            <person name="Meera S.P."/>
            <person name="Sreeshan A."/>
            <person name="Augustine A."/>
        </authorList>
    </citation>
    <scope>NUCLEOTIDE SEQUENCE</scope>
    <source>
        <tissue evidence="2">Leaf</tissue>
    </source>
</reference>
<proteinExistence type="predicted"/>
<keyword evidence="1" id="KW-0812">Transmembrane</keyword>
<keyword evidence="1" id="KW-1133">Transmembrane helix</keyword>
<accession>A0A2P2N2T6</accession>